<dbReference type="InterPro" id="IPR048368">
    <property type="entry name" value="COG6_N"/>
</dbReference>
<feature type="domain" description="Conserved oligomeric complex COG6 N-terminal" evidence="14">
    <location>
        <begin position="54"/>
        <end position="166"/>
    </location>
</feature>
<evidence type="ECO:0000256" key="7">
    <source>
        <dbReference type="ARBA" id="ARBA00022927"/>
    </source>
</evidence>
<evidence type="ECO:0000256" key="11">
    <source>
        <dbReference type="RuleBase" id="RU365075"/>
    </source>
</evidence>
<dbReference type="PANTHER" id="PTHR21506:SF0">
    <property type="entry name" value="CONSERVED OLIGOMERIC GOLGI COMPLEX SUBUNIT 6"/>
    <property type="match status" value="1"/>
</dbReference>
<evidence type="ECO:0000256" key="1">
    <source>
        <dbReference type="ARBA" id="ARBA00003627"/>
    </source>
</evidence>
<feature type="compositionally biased region" description="Low complexity" evidence="13">
    <location>
        <begin position="14"/>
        <end position="26"/>
    </location>
</feature>
<comment type="subcellular location">
    <subcellularLocation>
        <location evidence="2 11">Golgi apparatus membrane</location>
        <topology evidence="2 11">Peripheral membrane protein</topology>
    </subcellularLocation>
</comment>
<dbReference type="GO" id="GO:0000139">
    <property type="term" value="C:Golgi membrane"/>
    <property type="evidence" value="ECO:0007669"/>
    <property type="project" value="UniProtKB-SubCell"/>
</dbReference>
<comment type="caution">
    <text evidence="16">The sequence shown here is derived from an EMBL/GenBank/DDBJ whole genome shotgun (WGS) entry which is preliminary data.</text>
</comment>
<evidence type="ECO:0000256" key="6">
    <source>
        <dbReference type="ARBA" id="ARBA00022448"/>
    </source>
</evidence>
<evidence type="ECO:0000256" key="2">
    <source>
        <dbReference type="ARBA" id="ARBA00004395"/>
    </source>
</evidence>
<evidence type="ECO:0000256" key="4">
    <source>
        <dbReference type="ARBA" id="ARBA00011166"/>
    </source>
</evidence>
<evidence type="ECO:0000259" key="14">
    <source>
        <dbReference type="Pfam" id="PF06419"/>
    </source>
</evidence>
<keyword evidence="9 11" id="KW-0472">Membrane</keyword>
<keyword evidence="7 11" id="KW-0653">Protein transport</keyword>
<keyword evidence="6 11" id="KW-0813">Transport</keyword>
<dbReference type="PANTHER" id="PTHR21506">
    <property type="entry name" value="COMPONENT OF OLIGOMERIC GOLGI COMPLEX 6"/>
    <property type="match status" value="1"/>
</dbReference>
<protein>
    <recommendedName>
        <fullName evidence="5 11">Conserved oligomeric Golgi complex subunit 6</fullName>
        <shortName evidence="11">COG complex subunit 6</shortName>
    </recommendedName>
    <alternativeName>
        <fullName evidence="10 11">Component of oligomeric Golgi complex 6</fullName>
    </alternativeName>
</protein>
<dbReference type="EMBL" id="CAHIKZ030003863">
    <property type="protein sequence ID" value="CAE1304766.1"/>
    <property type="molecule type" value="Genomic_DNA"/>
</dbReference>
<evidence type="ECO:0000256" key="5">
    <source>
        <dbReference type="ARBA" id="ARBA00020973"/>
    </source>
</evidence>
<evidence type="ECO:0000256" key="10">
    <source>
        <dbReference type="ARBA" id="ARBA00031348"/>
    </source>
</evidence>
<feature type="compositionally biased region" description="Polar residues" evidence="13">
    <location>
        <begin position="1"/>
        <end position="13"/>
    </location>
</feature>
<dbReference type="InterPro" id="IPR048369">
    <property type="entry name" value="COG6_C"/>
</dbReference>
<keyword evidence="17" id="KW-1185">Reference proteome</keyword>
<dbReference type="GO" id="GO:0006891">
    <property type="term" value="P:intra-Golgi vesicle-mediated transport"/>
    <property type="evidence" value="ECO:0007669"/>
    <property type="project" value="UniProtKB-UniRule"/>
</dbReference>
<evidence type="ECO:0000256" key="3">
    <source>
        <dbReference type="ARBA" id="ARBA00011023"/>
    </source>
</evidence>
<evidence type="ECO:0000313" key="17">
    <source>
        <dbReference type="Proteomes" id="UP000597762"/>
    </source>
</evidence>
<gene>
    <name evidence="16" type="ORF">SPHA_57320</name>
</gene>
<sequence>MANNKEGTVTESSNANFPVLPNTNNNNPLARKLNKILESRIDNDKEMLEALKALSTFFGENSLRTRRNLRSDIERRNLLINEEFVQAFEVVEEQLNSVYADVKAMNECCLDMTNRLKAAKEQTRDLLNQTTGLQAESQKLQMKAQVADAFLDKFQLKPEECKILRGSKSTGLHKDFFKVLSRVKQIHADCKVLLRTNQQTAGLEIMESMALQQESAYERLYRWTQSECRTLTGDSPDIFPLLCMAMEALQDRPVLFKYSLDEFGTARRTAVVRGLIDALTRGGPGGTPRPIELHSHDPLRYVGDMLAWLHQAAASEKEHLQTLIKMCKYEDALIESILGHICEGVCRPFKVRVDQVLAAEQDAVILNKLNNLLKFYRNTIGQILGESESLTKTVEEMEVLSHQMFFNSLNCHASKLLDKVELPPPDLGPTSSLKESLQLLRDVLACQDASVVPLDNKKQDFKQVVSCVVDPVLQMCSVSASRLNTVDMAAYMVNCIYLTQSALALYQFTDTRLEMLQAQIDAQVDTLVSEQAAFILNRVNLTQAYATIQQQTDKSAPISTLQGMDAATLKSAMSKFDNYLASPDSLTLPQCSLLLSATVREKVKKVSVDLICDAYKHIYDCICDAKNDYTDSQSIVPRTPDQVVKLLS</sequence>
<dbReference type="GO" id="GO:0017119">
    <property type="term" value="C:Golgi transport complex"/>
    <property type="evidence" value="ECO:0007669"/>
    <property type="project" value="UniProtKB-UniRule"/>
</dbReference>
<evidence type="ECO:0000256" key="8">
    <source>
        <dbReference type="ARBA" id="ARBA00023034"/>
    </source>
</evidence>
<keyword evidence="12" id="KW-0175">Coiled coil</keyword>
<evidence type="ECO:0000256" key="9">
    <source>
        <dbReference type="ARBA" id="ARBA00023136"/>
    </source>
</evidence>
<feature type="region of interest" description="Disordered" evidence="13">
    <location>
        <begin position="1"/>
        <end position="26"/>
    </location>
</feature>
<feature type="coiled-coil region" evidence="12">
    <location>
        <begin position="109"/>
        <end position="136"/>
    </location>
</feature>
<comment type="function">
    <text evidence="1 11">Required for normal Golgi function.</text>
</comment>
<name>A0A812DLQ0_ACAPH</name>
<evidence type="ECO:0000256" key="13">
    <source>
        <dbReference type="SAM" id="MobiDB-lite"/>
    </source>
</evidence>
<evidence type="ECO:0000259" key="15">
    <source>
        <dbReference type="Pfam" id="PF20653"/>
    </source>
</evidence>
<dbReference type="Pfam" id="PF06419">
    <property type="entry name" value="COG6_N"/>
    <property type="match status" value="1"/>
</dbReference>
<reference evidence="16" key="1">
    <citation type="submission" date="2021-01" db="EMBL/GenBank/DDBJ databases">
        <authorList>
            <person name="Li R."/>
            <person name="Bekaert M."/>
        </authorList>
    </citation>
    <scope>NUCLEOTIDE SEQUENCE</scope>
    <source>
        <strain evidence="16">Farmed</strain>
    </source>
</reference>
<proteinExistence type="inferred from homology"/>
<dbReference type="AlphaFoldDB" id="A0A812DLQ0"/>
<keyword evidence="8 11" id="KW-0333">Golgi apparatus</keyword>
<organism evidence="16 17">
    <name type="scientific">Acanthosepion pharaonis</name>
    <name type="common">Pharaoh cuttlefish</name>
    <name type="synonym">Sepia pharaonis</name>
    <dbReference type="NCBI Taxonomy" id="158019"/>
    <lineage>
        <taxon>Eukaryota</taxon>
        <taxon>Metazoa</taxon>
        <taxon>Spiralia</taxon>
        <taxon>Lophotrochozoa</taxon>
        <taxon>Mollusca</taxon>
        <taxon>Cephalopoda</taxon>
        <taxon>Coleoidea</taxon>
        <taxon>Decapodiformes</taxon>
        <taxon>Sepiida</taxon>
        <taxon>Sepiina</taxon>
        <taxon>Sepiidae</taxon>
        <taxon>Acanthosepion</taxon>
    </lineage>
</organism>
<evidence type="ECO:0000256" key="12">
    <source>
        <dbReference type="SAM" id="Coils"/>
    </source>
</evidence>
<comment type="similarity">
    <text evidence="3 11">Belongs to the COG6 family.</text>
</comment>
<dbReference type="GO" id="GO:0015031">
    <property type="term" value="P:protein transport"/>
    <property type="evidence" value="ECO:0007669"/>
    <property type="project" value="UniProtKB-KW"/>
</dbReference>
<dbReference type="SMART" id="SM01087">
    <property type="entry name" value="COG6"/>
    <property type="match status" value="1"/>
</dbReference>
<dbReference type="Pfam" id="PF20653">
    <property type="entry name" value="COG6_C"/>
    <property type="match status" value="1"/>
</dbReference>
<evidence type="ECO:0000313" key="16">
    <source>
        <dbReference type="EMBL" id="CAE1304766.1"/>
    </source>
</evidence>
<dbReference type="InterPro" id="IPR010490">
    <property type="entry name" value="COG6"/>
</dbReference>
<comment type="subunit">
    <text evidence="4">Component of the conserved oligomeric Golgi complex which is composed of eight different subunits and is required for normal Golgi morphology and localization.</text>
</comment>
<dbReference type="OrthoDB" id="272987at2759"/>
<accession>A0A812DLQ0</accession>
<dbReference type="Proteomes" id="UP000597762">
    <property type="component" value="Unassembled WGS sequence"/>
</dbReference>
<feature type="domain" description="Conserved Oligomeric Golgi complex subunit 6 C-terminal" evidence="15">
    <location>
        <begin position="199"/>
        <end position="647"/>
    </location>
</feature>